<dbReference type="Proteomes" id="UP000216339">
    <property type="component" value="Unassembled WGS sequence"/>
</dbReference>
<organism evidence="2 3">
    <name type="scientific">Rubrivirga marina</name>
    <dbReference type="NCBI Taxonomy" id="1196024"/>
    <lineage>
        <taxon>Bacteria</taxon>
        <taxon>Pseudomonadati</taxon>
        <taxon>Rhodothermota</taxon>
        <taxon>Rhodothermia</taxon>
        <taxon>Rhodothermales</taxon>
        <taxon>Rubricoccaceae</taxon>
        <taxon>Rubrivirga</taxon>
    </lineage>
</organism>
<dbReference type="GO" id="GO:0006950">
    <property type="term" value="P:response to stress"/>
    <property type="evidence" value="ECO:0007669"/>
    <property type="project" value="UniProtKB-ARBA"/>
</dbReference>
<sequence>MPTLDETRALALRLFDELGRDVLGESLRQRGWTFGFDRARKRLGVCRVRDKRVTLSSHLARTLPEAEVEDTVRHEIAHALDAERRGRTNHDRTWKALARRCGAKPERCYSGDLPDDPAAPYVATCPSCDATLGRYREPATPLRCRACAPAGRPAYLRVVHRASGRVVWPGGAEPGDYGGTAGVEATCPRCGATYRRTRRPKKATACAPCCRRHARGRYDDRFRLRYR</sequence>
<evidence type="ECO:0000259" key="1">
    <source>
        <dbReference type="SMART" id="SM00731"/>
    </source>
</evidence>
<dbReference type="SMART" id="SM00731">
    <property type="entry name" value="SprT"/>
    <property type="match status" value="1"/>
</dbReference>
<dbReference type="Pfam" id="PF10263">
    <property type="entry name" value="SprT-like"/>
    <property type="match status" value="1"/>
</dbReference>
<protein>
    <recommendedName>
        <fullName evidence="1">SprT-like domain-containing protein</fullName>
    </recommendedName>
</protein>
<accession>A0A271ITP4</accession>
<keyword evidence="3" id="KW-1185">Reference proteome</keyword>
<dbReference type="OrthoDB" id="9793623at2"/>
<dbReference type="EMBL" id="MQWD01000010">
    <property type="protein sequence ID" value="PAP74164.1"/>
    <property type="molecule type" value="Genomic_DNA"/>
</dbReference>
<reference evidence="2 3" key="1">
    <citation type="submission" date="2016-11" db="EMBL/GenBank/DDBJ databases">
        <title>Study of marine rhodopsin-containing bacteria.</title>
        <authorList>
            <person name="Yoshizawa S."/>
            <person name="Kumagai Y."/>
            <person name="Kogure K."/>
        </authorList>
    </citation>
    <scope>NUCLEOTIDE SEQUENCE [LARGE SCALE GENOMIC DNA]</scope>
    <source>
        <strain evidence="2 3">SAORIC-28</strain>
    </source>
</reference>
<dbReference type="RefSeq" id="WP_095512642.1">
    <property type="nucleotide sequence ID" value="NZ_MQWD01000010.1"/>
</dbReference>
<dbReference type="InterPro" id="IPR006640">
    <property type="entry name" value="SprT-like_domain"/>
</dbReference>
<evidence type="ECO:0000313" key="3">
    <source>
        <dbReference type="Proteomes" id="UP000216339"/>
    </source>
</evidence>
<name>A0A271ITP4_9BACT</name>
<proteinExistence type="predicted"/>
<evidence type="ECO:0000313" key="2">
    <source>
        <dbReference type="EMBL" id="PAP74164.1"/>
    </source>
</evidence>
<gene>
    <name evidence="2" type="ORF">BSZ37_21100</name>
</gene>
<comment type="caution">
    <text evidence="2">The sequence shown here is derived from an EMBL/GenBank/DDBJ whole genome shotgun (WGS) entry which is preliminary data.</text>
</comment>
<feature type="domain" description="SprT-like" evidence="1">
    <location>
        <begin position="8"/>
        <end position="154"/>
    </location>
</feature>
<dbReference type="AlphaFoldDB" id="A0A271ITP4"/>